<keyword evidence="2 6" id="KW-0819">tRNA processing</keyword>
<evidence type="ECO:0000256" key="2">
    <source>
        <dbReference type="ARBA" id="ARBA00022694"/>
    </source>
</evidence>
<dbReference type="EC" id="6.3.4.19" evidence="6"/>
<dbReference type="PANTHER" id="PTHR43033">
    <property type="entry name" value="TRNA(ILE)-LYSIDINE SYNTHASE-RELATED"/>
    <property type="match status" value="1"/>
</dbReference>
<sequence>MLAAAHAPGQIAVATVDHGLRAQAADEARAVAALCADLCVPHHTLRIDLGGGSAIQARARAARYAALAGWARGQGLAALATAHHMDDQAETLAMRLNRGAGVRGLAGMRARAGVPGDPALPLLRPLLGWRRAELADVVAAAGVVAADDPSNQDTRFERVRVRFGLAGAAWLDSAGWAASAQHLAQADAALDWAAQRLFAQGWDEAHGRLAVPDGMPQALALRVLELVLNAMGATPVPRGAELARWHGALAAGQVATLAGLRGEGKGATWHFLRVPPHRTG</sequence>
<comment type="caution">
    <text evidence="8">The sequence shown here is derived from an EMBL/GenBank/DDBJ whole genome shotgun (WGS) entry which is preliminary data.</text>
</comment>
<comment type="catalytic activity">
    <reaction evidence="5 6">
        <text>cytidine(34) in tRNA(Ile2) + L-lysine + ATP = lysidine(34) in tRNA(Ile2) + AMP + diphosphate + H(+)</text>
        <dbReference type="Rhea" id="RHEA:43744"/>
        <dbReference type="Rhea" id="RHEA-COMP:10625"/>
        <dbReference type="Rhea" id="RHEA-COMP:10670"/>
        <dbReference type="ChEBI" id="CHEBI:15378"/>
        <dbReference type="ChEBI" id="CHEBI:30616"/>
        <dbReference type="ChEBI" id="CHEBI:32551"/>
        <dbReference type="ChEBI" id="CHEBI:33019"/>
        <dbReference type="ChEBI" id="CHEBI:82748"/>
        <dbReference type="ChEBI" id="CHEBI:83665"/>
        <dbReference type="ChEBI" id="CHEBI:456215"/>
        <dbReference type="EC" id="6.3.4.19"/>
    </reaction>
</comment>
<evidence type="ECO:0000256" key="6">
    <source>
        <dbReference type="HAMAP-Rule" id="MF_01161"/>
    </source>
</evidence>
<dbReference type="InterPro" id="IPR012094">
    <property type="entry name" value="tRNA_Ile_lys_synt"/>
</dbReference>
<evidence type="ECO:0000256" key="1">
    <source>
        <dbReference type="ARBA" id="ARBA00022598"/>
    </source>
</evidence>
<proteinExistence type="inferred from homology"/>
<dbReference type="Gene3D" id="3.40.50.620">
    <property type="entry name" value="HUPs"/>
    <property type="match status" value="1"/>
</dbReference>
<dbReference type="Pfam" id="PF01171">
    <property type="entry name" value="ATP_bind_3"/>
    <property type="match status" value="1"/>
</dbReference>
<dbReference type="InterPro" id="IPR014729">
    <property type="entry name" value="Rossmann-like_a/b/a_fold"/>
</dbReference>
<keyword evidence="3" id="KW-0547">Nucleotide-binding</keyword>
<evidence type="ECO:0000256" key="3">
    <source>
        <dbReference type="ARBA" id="ARBA00022741"/>
    </source>
</evidence>
<dbReference type="PANTHER" id="PTHR43033:SF1">
    <property type="entry name" value="TRNA(ILE)-LYSIDINE SYNTHASE-RELATED"/>
    <property type="match status" value="1"/>
</dbReference>
<dbReference type="InterPro" id="IPR012795">
    <property type="entry name" value="tRNA_Ile_lys_synt_N"/>
</dbReference>
<keyword evidence="1 6" id="KW-0436">Ligase</keyword>
<dbReference type="HAMAP" id="MF_01161">
    <property type="entry name" value="tRNA_Ile_lys_synt"/>
    <property type="match status" value="1"/>
</dbReference>
<dbReference type="GO" id="GO:0032267">
    <property type="term" value="F:tRNA(Ile)-lysidine synthase activity"/>
    <property type="evidence" value="ECO:0007669"/>
    <property type="project" value="UniProtKB-EC"/>
</dbReference>
<name>A0ABU1MKI5_9SPHN</name>
<feature type="domain" description="tRNA(Ile)-lysidine/2-thiocytidine synthase N-terminal" evidence="7">
    <location>
        <begin position="9"/>
        <end position="162"/>
    </location>
</feature>
<gene>
    <name evidence="6" type="primary">tilS</name>
    <name evidence="8" type="ORF">J2792_001716</name>
</gene>
<evidence type="ECO:0000259" key="7">
    <source>
        <dbReference type="Pfam" id="PF01171"/>
    </source>
</evidence>
<comment type="function">
    <text evidence="6">Ligates lysine onto the cytidine present at position 34 of the AUA codon-specific tRNA(Ile) that contains the anticodon CAU, in an ATP-dependent manner. Cytidine is converted to lysidine, thus changing the amino acid specificity of the tRNA from methionine to isoleucine.</text>
</comment>
<keyword evidence="9" id="KW-1185">Reference proteome</keyword>
<dbReference type="InterPro" id="IPR011063">
    <property type="entry name" value="TilS/TtcA_N"/>
</dbReference>
<comment type="caution">
    <text evidence="6">Lacks conserved residue(s) required for the propagation of feature annotation.</text>
</comment>
<evidence type="ECO:0000256" key="4">
    <source>
        <dbReference type="ARBA" id="ARBA00022840"/>
    </source>
</evidence>
<protein>
    <recommendedName>
        <fullName evidence="6">tRNA(Ile)-lysidine synthase</fullName>
        <ecNumber evidence="6">6.3.4.19</ecNumber>
    </recommendedName>
    <alternativeName>
        <fullName evidence="6">tRNA(Ile)-2-lysyl-cytidine synthase</fullName>
    </alternativeName>
    <alternativeName>
        <fullName evidence="6">tRNA(Ile)-lysidine synthetase</fullName>
    </alternativeName>
</protein>
<keyword evidence="4" id="KW-0067">ATP-binding</keyword>
<evidence type="ECO:0000313" key="8">
    <source>
        <dbReference type="EMBL" id="MDR6510850.1"/>
    </source>
</evidence>
<comment type="subcellular location">
    <subcellularLocation>
        <location evidence="6">Cytoplasm</location>
    </subcellularLocation>
</comment>
<organism evidence="8 9">
    <name type="scientific">Novosphingobium capsulatum</name>
    <dbReference type="NCBI Taxonomy" id="13688"/>
    <lineage>
        <taxon>Bacteria</taxon>
        <taxon>Pseudomonadati</taxon>
        <taxon>Pseudomonadota</taxon>
        <taxon>Alphaproteobacteria</taxon>
        <taxon>Sphingomonadales</taxon>
        <taxon>Sphingomonadaceae</taxon>
        <taxon>Novosphingobium</taxon>
    </lineage>
</organism>
<dbReference type="Proteomes" id="UP001184150">
    <property type="component" value="Unassembled WGS sequence"/>
</dbReference>
<evidence type="ECO:0000256" key="5">
    <source>
        <dbReference type="ARBA" id="ARBA00048539"/>
    </source>
</evidence>
<dbReference type="NCBIfam" id="TIGR02432">
    <property type="entry name" value="lysidine_TilS_N"/>
    <property type="match status" value="1"/>
</dbReference>
<accession>A0ABU1MKI5</accession>
<comment type="similarity">
    <text evidence="6">Belongs to the tRNA(Ile)-lysidine synthase family.</text>
</comment>
<dbReference type="SUPFAM" id="SSF52402">
    <property type="entry name" value="Adenine nucleotide alpha hydrolases-like"/>
    <property type="match status" value="1"/>
</dbReference>
<reference evidence="8 9" key="1">
    <citation type="submission" date="2023-07" db="EMBL/GenBank/DDBJ databases">
        <title>Sorghum-associated microbial communities from plants grown in Nebraska, USA.</title>
        <authorList>
            <person name="Schachtman D."/>
        </authorList>
    </citation>
    <scope>NUCLEOTIDE SEQUENCE [LARGE SCALE GENOMIC DNA]</scope>
    <source>
        <strain evidence="8 9">DS1027</strain>
    </source>
</reference>
<dbReference type="EMBL" id="JAVDRD010000003">
    <property type="protein sequence ID" value="MDR6510850.1"/>
    <property type="molecule type" value="Genomic_DNA"/>
</dbReference>
<evidence type="ECO:0000313" key="9">
    <source>
        <dbReference type="Proteomes" id="UP001184150"/>
    </source>
</evidence>
<keyword evidence="6" id="KW-0963">Cytoplasm</keyword>